<keyword evidence="4" id="KW-0285">Flavoprotein</keyword>
<dbReference type="InterPro" id="IPR016156">
    <property type="entry name" value="FAD/NAD-linked_Rdtase_dimer_sf"/>
</dbReference>
<dbReference type="OrthoDB" id="6029at2759"/>
<dbReference type="Pfam" id="PF14721">
    <property type="entry name" value="AIF_C"/>
    <property type="match status" value="1"/>
</dbReference>
<keyword evidence="5" id="KW-0053">Apoptosis</keyword>
<evidence type="ECO:0000313" key="14">
    <source>
        <dbReference type="EMBL" id="CAD7223451.1"/>
    </source>
</evidence>
<dbReference type="GO" id="GO:0071949">
    <property type="term" value="F:FAD binding"/>
    <property type="evidence" value="ECO:0007669"/>
    <property type="project" value="TreeGrafter"/>
</dbReference>
<dbReference type="SUPFAM" id="SSF55424">
    <property type="entry name" value="FAD/NAD-linked reductases, dimerisation (C-terminal) domain"/>
    <property type="match status" value="1"/>
</dbReference>
<evidence type="ECO:0000256" key="7">
    <source>
        <dbReference type="ARBA" id="ARBA00022946"/>
    </source>
</evidence>
<dbReference type="Gene3D" id="3.50.50.60">
    <property type="entry name" value="FAD/NAD(P)-binding domain"/>
    <property type="match status" value="2"/>
</dbReference>
<dbReference type="InterPro" id="IPR050446">
    <property type="entry name" value="FAD-oxidoreductase/Apoptosis"/>
</dbReference>
<evidence type="ECO:0000256" key="5">
    <source>
        <dbReference type="ARBA" id="ARBA00022703"/>
    </source>
</evidence>
<accession>A0A7R8W6U5</accession>
<evidence type="ECO:0000256" key="11">
    <source>
        <dbReference type="ARBA" id="ARBA00047786"/>
    </source>
</evidence>
<evidence type="ECO:0000259" key="12">
    <source>
        <dbReference type="Pfam" id="PF07992"/>
    </source>
</evidence>
<sequence>MSRMIPIRQLLSCVNTRSHFIVLGRTCGDPLRSIALTKLSCFPSFSSSRLLVTSASSYQSSGSGGSAGDGSSSKGKKKSFFGFDDPNTFLGNPNNVYLLLLFVSGTSIGLLLRFTNMFEGVMWFNPESPEGAAPSTAPKKDEFPKRPSKPNLPQYKLPEKVPYLLVGGGAASFAAFRAIKGNDATAKVLILSDEYHLPYMRPPLSKELWYSEGPDALKSAREKLQFKQWNGKERSVFFEQEEFFLEPEELEASEKGGLAIASGVKVLRIDPVKRIAYCSNGAQVEYERCLIATGGKPKLLPVLEKASDAVKERTMSYRGVLDFQYLSRVAEHGLVKSVTILGGGFLGSELACALGHRRKETGVEVNQIFPERGNMGKILPEYLSQWTKAKVEAEGVNVIPEAFVKSARKLPGGEKTGVALELSNGEVLETDFVVVAVGLEPNIELAETSGLEVDEVHGGFRVNAELEARSSLWVAGDAACFYDVRLGRRRVEHHDHAIVSGRLAGENMTGAGKPYWHQSMFWSDLGPEVGYEAIGIVDSHLPTVGVFAKATAKDTPKAVVEATGESLRSETEGEETDDIDDVKKDVVKTLDQKGGVEGKTEGGEDYGKGIIYYLRNDRVVGMVLWNVFNKMPIARKVIRDAKHVDELNEISKLFDLHEKLEDAAAAS</sequence>
<dbReference type="PRINTS" id="PR00411">
    <property type="entry name" value="PNDRDTASEI"/>
</dbReference>
<evidence type="ECO:0000259" key="13">
    <source>
        <dbReference type="Pfam" id="PF14721"/>
    </source>
</evidence>
<dbReference type="GO" id="GO:0033108">
    <property type="term" value="P:mitochondrial respiratory chain complex assembly"/>
    <property type="evidence" value="ECO:0007669"/>
    <property type="project" value="TreeGrafter"/>
</dbReference>
<keyword evidence="9" id="KW-0520">NAD</keyword>
<keyword evidence="7" id="KW-0809">Transit peptide</keyword>
<dbReference type="GO" id="GO:0006915">
    <property type="term" value="P:apoptotic process"/>
    <property type="evidence" value="ECO:0007669"/>
    <property type="project" value="UniProtKB-KW"/>
</dbReference>
<comment type="subcellular location">
    <subcellularLocation>
        <location evidence="2">Mitochondrion</location>
    </subcellularLocation>
</comment>
<feature type="domain" description="FAD/NAD(P)-binding" evidence="12">
    <location>
        <begin position="164"/>
        <end position="500"/>
    </location>
</feature>
<dbReference type="PANTHER" id="PTHR43557">
    <property type="entry name" value="APOPTOSIS-INDUCING FACTOR 1"/>
    <property type="match status" value="1"/>
</dbReference>
<dbReference type="PRINTS" id="PR00368">
    <property type="entry name" value="FADPNR"/>
</dbReference>
<dbReference type="GO" id="GO:0005739">
    <property type="term" value="C:mitochondrion"/>
    <property type="evidence" value="ECO:0007669"/>
    <property type="project" value="UniProtKB-SubCell"/>
</dbReference>
<comment type="similarity">
    <text evidence="3">Belongs to the FAD-dependent oxidoreductase family.</text>
</comment>
<dbReference type="EMBL" id="OB660202">
    <property type="protein sequence ID" value="CAD7223451.1"/>
    <property type="molecule type" value="Genomic_DNA"/>
</dbReference>
<dbReference type="InterPro" id="IPR036188">
    <property type="entry name" value="FAD/NAD-bd_sf"/>
</dbReference>
<dbReference type="InterPro" id="IPR029324">
    <property type="entry name" value="AIF_C"/>
</dbReference>
<evidence type="ECO:0000256" key="2">
    <source>
        <dbReference type="ARBA" id="ARBA00004173"/>
    </source>
</evidence>
<dbReference type="AlphaFoldDB" id="A0A7R8W6U5"/>
<comment type="catalytic activity">
    <reaction evidence="11">
        <text>A + NADH + H(+) = AH2 + NAD(+)</text>
        <dbReference type="Rhea" id="RHEA:11356"/>
        <dbReference type="ChEBI" id="CHEBI:13193"/>
        <dbReference type="ChEBI" id="CHEBI:15378"/>
        <dbReference type="ChEBI" id="CHEBI:17499"/>
        <dbReference type="ChEBI" id="CHEBI:57540"/>
        <dbReference type="ChEBI" id="CHEBI:57945"/>
    </reaction>
</comment>
<dbReference type="GO" id="GO:0046983">
    <property type="term" value="F:protein dimerization activity"/>
    <property type="evidence" value="ECO:0007669"/>
    <property type="project" value="InterPro"/>
</dbReference>
<dbReference type="SMART" id="SM01353">
    <property type="entry name" value="AIF_C"/>
    <property type="match status" value="1"/>
</dbReference>
<proteinExistence type="inferred from homology"/>
<dbReference type="Gene3D" id="3.30.390.30">
    <property type="match status" value="1"/>
</dbReference>
<evidence type="ECO:0000256" key="3">
    <source>
        <dbReference type="ARBA" id="ARBA00006442"/>
    </source>
</evidence>
<keyword evidence="6" id="KW-0274">FAD</keyword>
<reference evidence="14" key="1">
    <citation type="submission" date="2020-11" db="EMBL/GenBank/DDBJ databases">
        <authorList>
            <person name="Tran Van P."/>
        </authorList>
    </citation>
    <scope>NUCLEOTIDE SEQUENCE</scope>
</reference>
<dbReference type="InterPro" id="IPR023753">
    <property type="entry name" value="FAD/NAD-binding_dom"/>
</dbReference>
<dbReference type="PANTHER" id="PTHR43557:SF4">
    <property type="entry name" value="APOPTOSIS-INDUCING FACTOR 1, MITOCHONDRIAL"/>
    <property type="match status" value="1"/>
</dbReference>
<dbReference type="Pfam" id="PF07992">
    <property type="entry name" value="Pyr_redox_2"/>
    <property type="match status" value="1"/>
</dbReference>
<gene>
    <name evidence="14" type="ORF">CTOB1V02_LOCUS1435</name>
</gene>
<evidence type="ECO:0000256" key="10">
    <source>
        <dbReference type="ARBA" id="ARBA00023128"/>
    </source>
</evidence>
<evidence type="ECO:0000256" key="4">
    <source>
        <dbReference type="ARBA" id="ARBA00022630"/>
    </source>
</evidence>
<keyword evidence="8" id="KW-0560">Oxidoreductase</keyword>
<comment type="cofactor">
    <cofactor evidence="1">
        <name>FAD</name>
        <dbReference type="ChEBI" id="CHEBI:57692"/>
    </cofactor>
</comment>
<evidence type="ECO:0000256" key="8">
    <source>
        <dbReference type="ARBA" id="ARBA00023002"/>
    </source>
</evidence>
<keyword evidence="10" id="KW-0496">Mitochondrion</keyword>
<organism evidence="14">
    <name type="scientific">Cyprideis torosa</name>
    <dbReference type="NCBI Taxonomy" id="163714"/>
    <lineage>
        <taxon>Eukaryota</taxon>
        <taxon>Metazoa</taxon>
        <taxon>Ecdysozoa</taxon>
        <taxon>Arthropoda</taxon>
        <taxon>Crustacea</taxon>
        <taxon>Oligostraca</taxon>
        <taxon>Ostracoda</taxon>
        <taxon>Podocopa</taxon>
        <taxon>Podocopida</taxon>
        <taxon>Cytherocopina</taxon>
        <taxon>Cytheroidea</taxon>
        <taxon>Cytherideidae</taxon>
        <taxon>Cyprideis</taxon>
    </lineage>
</organism>
<evidence type="ECO:0000256" key="1">
    <source>
        <dbReference type="ARBA" id="ARBA00001974"/>
    </source>
</evidence>
<dbReference type="GO" id="GO:0016174">
    <property type="term" value="F:NAD(P)H oxidase H2O2-forming activity"/>
    <property type="evidence" value="ECO:0007669"/>
    <property type="project" value="TreeGrafter"/>
</dbReference>
<evidence type="ECO:0000256" key="9">
    <source>
        <dbReference type="ARBA" id="ARBA00023027"/>
    </source>
</evidence>
<protein>
    <submittedName>
        <fullName evidence="14">Uncharacterized protein</fullName>
    </submittedName>
</protein>
<evidence type="ECO:0000256" key="6">
    <source>
        <dbReference type="ARBA" id="ARBA00022827"/>
    </source>
</evidence>
<feature type="domain" description="Mitochondrial apoptosis-inducing factor C-terminal" evidence="13">
    <location>
        <begin position="504"/>
        <end position="640"/>
    </location>
</feature>
<name>A0A7R8W6U5_9CRUS</name>
<dbReference type="SUPFAM" id="SSF51905">
    <property type="entry name" value="FAD/NAD(P)-binding domain"/>
    <property type="match status" value="2"/>
</dbReference>